<organism evidence="1">
    <name type="scientific">Medicago truncatula</name>
    <name type="common">Barrel medic</name>
    <name type="synonym">Medicago tribuloides</name>
    <dbReference type="NCBI Taxonomy" id="3880"/>
    <lineage>
        <taxon>Eukaryota</taxon>
        <taxon>Viridiplantae</taxon>
        <taxon>Streptophyta</taxon>
        <taxon>Embryophyta</taxon>
        <taxon>Tracheophyta</taxon>
        <taxon>Spermatophyta</taxon>
        <taxon>Magnoliopsida</taxon>
        <taxon>eudicotyledons</taxon>
        <taxon>Gunneridae</taxon>
        <taxon>Pentapetalae</taxon>
        <taxon>rosids</taxon>
        <taxon>fabids</taxon>
        <taxon>Fabales</taxon>
        <taxon>Fabaceae</taxon>
        <taxon>Papilionoideae</taxon>
        <taxon>50 kb inversion clade</taxon>
        <taxon>NPAAA clade</taxon>
        <taxon>Hologalegina</taxon>
        <taxon>IRL clade</taxon>
        <taxon>Trifolieae</taxon>
        <taxon>Medicago</taxon>
    </lineage>
</organism>
<reference evidence="1" key="1">
    <citation type="submission" date="2005-04" db="EMBL/GenBank/DDBJ databases">
        <authorList>
            <person name="Town C.D."/>
        </authorList>
    </citation>
    <scope>NUCLEOTIDE SEQUENCE</scope>
</reference>
<gene>
    <name evidence="1" type="ORF">MtrDRAFT_AC157893g15v2</name>
</gene>
<dbReference type="EMBL" id="AC157893">
    <property type="protein sequence ID" value="ABN08677.1"/>
    <property type="molecule type" value="Genomic_DNA"/>
</dbReference>
<proteinExistence type="predicted"/>
<sequence>MAGLPRPSHYYFKVIWLACTLAIWKERNNCIFKNAVIDPFSIVERVKLNSFLWLSSNVSPLSFGFHDWWRYPLLYMGIM</sequence>
<dbReference type="AlphaFoldDB" id="A2Q4X7"/>
<accession>A2Q4X7</accession>
<reference evidence="1" key="2">
    <citation type="submission" date="2007-03" db="EMBL/GenBank/DDBJ databases">
        <authorList>
            <consortium name="The International Medicago Genome Annotation Group"/>
        </authorList>
    </citation>
    <scope>NUCLEOTIDE SEQUENCE</scope>
</reference>
<name>A2Q4X7_MEDTR</name>
<protein>
    <submittedName>
        <fullName evidence="1">H+-transporting two-sector ATPase, alpha/beta subunit, central region, related</fullName>
    </submittedName>
</protein>
<evidence type="ECO:0000313" key="1">
    <source>
        <dbReference type="EMBL" id="ABN08677.1"/>
    </source>
</evidence>